<name>A0A0E9VHZ5_ANGAN</name>
<proteinExistence type="predicted"/>
<sequence length="20" mass="2411">MSQGSIFMYNWIGNYSNNRQ</sequence>
<dbReference type="AlphaFoldDB" id="A0A0E9VHZ5"/>
<protein>
    <submittedName>
        <fullName evidence="1">Uncharacterized protein</fullName>
    </submittedName>
</protein>
<reference evidence="1" key="2">
    <citation type="journal article" date="2015" name="Fish Shellfish Immunol.">
        <title>Early steps in the European eel (Anguilla anguilla)-Vibrio vulnificus interaction in the gills: Role of the RtxA13 toxin.</title>
        <authorList>
            <person name="Callol A."/>
            <person name="Pajuelo D."/>
            <person name="Ebbesson L."/>
            <person name="Teles M."/>
            <person name="MacKenzie S."/>
            <person name="Amaro C."/>
        </authorList>
    </citation>
    <scope>NUCLEOTIDE SEQUENCE</scope>
</reference>
<accession>A0A0E9VHZ5</accession>
<reference evidence="1" key="1">
    <citation type="submission" date="2014-11" db="EMBL/GenBank/DDBJ databases">
        <authorList>
            <person name="Amaro Gonzalez C."/>
        </authorList>
    </citation>
    <scope>NUCLEOTIDE SEQUENCE</scope>
</reference>
<dbReference type="EMBL" id="GBXM01030870">
    <property type="protein sequence ID" value="JAH77707.1"/>
    <property type="molecule type" value="Transcribed_RNA"/>
</dbReference>
<evidence type="ECO:0000313" key="1">
    <source>
        <dbReference type="EMBL" id="JAH77707.1"/>
    </source>
</evidence>
<organism evidence="1">
    <name type="scientific">Anguilla anguilla</name>
    <name type="common">European freshwater eel</name>
    <name type="synonym">Muraena anguilla</name>
    <dbReference type="NCBI Taxonomy" id="7936"/>
    <lineage>
        <taxon>Eukaryota</taxon>
        <taxon>Metazoa</taxon>
        <taxon>Chordata</taxon>
        <taxon>Craniata</taxon>
        <taxon>Vertebrata</taxon>
        <taxon>Euteleostomi</taxon>
        <taxon>Actinopterygii</taxon>
        <taxon>Neopterygii</taxon>
        <taxon>Teleostei</taxon>
        <taxon>Anguilliformes</taxon>
        <taxon>Anguillidae</taxon>
        <taxon>Anguilla</taxon>
    </lineage>
</organism>